<feature type="region of interest" description="Disordered" evidence="1">
    <location>
        <begin position="76"/>
        <end position="106"/>
    </location>
</feature>
<accession>A0A0L0BUW9</accession>
<proteinExistence type="predicted"/>
<dbReference type="AlphaFoldDB" id="A0A0L0BUW9"/>
<keyword evidence="3" id="KW-1185">Reference proteome</keyword>
<reference evidence="2 3" key="1">
    <citation type="journal article" date="2015" name="Nat. Commun.">
        <title>Lucilia cuprina genome unlocks parasitic fly biology to underpin future interventions.</title>
        <authorList>
            <person name="Anstead C.A."/>
            <person name="Korhonen P.K."/>
            <person name="Young N.D."/>
            <person name="Hall R.S."/>
            <person name="Jex A.R."/>
            <person name="Murali S.C."/>
            <person name="Hughes D.S."/>
            <person name="Lee S.F."/>
            <person name="Perry T."/>
            <person name="Stroehlein A.J."/>
            <person name="Ansell B.R."/>
            <person name="Breugelmans B."/>
            <person name="Hofmann A."/>
            <person name="Qu J."/>
            <person name="Dugan S."/>
            <person name="Lee S.L."/>
            <person name="Chao H."/>
            <person name="Dinh H."/>
            <person name="Han Y."/>
            <person name="Doddapaneni H.V."/>
            <person name="Worley K.C."/>
            <person name="Muzny D.M."/>
            <person name="Ioannidis P."/>
            <person name="Waterhouse R.M."/>
            <person name="Zdobnov E.M."/>
            <person name="James P.J."/>
            <person name="Bagnall N.H."/>
            <person name="Kotze A.C."/>
            <person name="Gibbs R.A."/>
            <person name="Richards S."/>
            <person name="Batterham P."/>
            <person name="Gasser R.B."/>
        </authorList>
    </citation>
    <scope>NUCLEOTIDE SEQUENCE [LARGE SCALE GENOMIC DNA]</scope>
    <source>
        <strain evidence="2 3">LS</strain>
        <tissue evidence="2">Full body</tissue>
    </source>
</reference>
<gene>
    <name evidence="2" type="ORF">FF38_12159</name>
</gene>
<feature type="compositionally biased region" description="Low complexity" evidence="1">
    <location>
        <begin position="76"/>
        <end position="85"/>
    </location>
</feature>
<feature type="compositionally biased region" description="Polar residues" evidence="1">
    <location>
        <begin position="86"/>
        <end position="106"/>
    </location>
</feature>
<dbReference type="EMBL" id="JRES01001422">
    <property type="protein sequence ID" value="KNC23019.1"/>
    <property type="molecule type" value="Genomic_DNA"/>
</dbReference>
<sequence>MPSTPPLHNCVKPCYSSPVTTTTAEAADLESKTFEIVDSKTFNVVAASSLNTLIDSQINAVQSSSRQKICLNIEAATPTTPNATPIKSSTPLQTHSTPSSTPLATV</sequence>
<evidence type="ECO:0000256" key="1">
    <source>
        <dbReference type="SAM" id="MobiDB-lite"/>
    </source>
</evidence>
<comment type="caution">
    <text evidence="2">The sequence shown here is derived from an EMBL/GenBank/DDBJ whole genome shotgun (WGS) entry which is preliminary data.</text>
</comment>
<evidence type="ECO:0000313" key="2">
    <source>
        <dbReference type="EMBL" id="KNC23019.1"/>
    </source>
</evidence>
<name>A0A0L0BUW9_LUCCU</name>
<protein>
    <submittedName>
        <fullName evidence="2">Uncharacterized protein</fullName>
    </submittedName>
</protein>
<dbReference type="Proteomes" id="UP000037069">
    <property type="component" value="Unassembled WGS sequence"/>
</dbReference>
<organism evidence="2 3">
    <name type="scientific">Lucilia cuprina</name>
    <name type="common">Green bottle fly</name>
    <name type="synonym">Australian sheep blowfly</name>
    <dbReference type="NCBI Taxonomy" id="7375"/>
    <lineage>
        <taxon>Eukaryota</taxon>
        <taxon>Metazoa</taxon>
        <taxon>Ecdysozoa</taxon>
        <taxon>Arthropoda</taxon>
        <taxon>Hexapoda</taxon>
        <taxon>Insecta</taxon>
        <taxon>Pterygota</taxon>
        <taxon>Neoptera</taxon>
        <taxon>Endopterygota</taxon>
        <taxon>Diptera</taxon>
        <taxon>Brachycera</taxon>
        <taxon>Muscomorpha</taxon>
        <taxon>Oestroidea</taxon>
        <taxon>Calliphoridae</taxon>
        <taxon>Luciliinae</taxon>
        <taxon>Lucilia</taxon>
    </lineage>
</organism>
<evidence type="ECO:0000313" key="3">
    <source>
        <dbReference type="Proteomes" id="UP000037069"/>
    </source>
</evidence>